<feature type="region of interest" description="Disordered" evidence="7">
    <location>
        <begin position="1"/>
        <end position="78"/>
    </location>
</feature>
<dbReference type="PROSITE" id="PS51194">
    <property type="entry name" value="HELICASE_CTER"/>
    <property type="match status" value="1"/>
</dbReference>
<dbReference type="CDD" id="cd17917">
    <property type="entry name" value="DEXHc_RHA-like"/>
    <property type="match status" value="1"/>
</dbReference>
<dbReference type="Proteomes" id="UP000327013">
    <property type="component" value="Unassembled WGS sequence"/>
</dbReference>
<evidence type="ECO:0000259" key="8">
    <source>
        <dbReference type="PROSITE" id="PS51192"/>
    </source>
</evidence>
<reference evidence="10 11" key="1">
    <citation type="submission" date="2019-06" db="EMBL/GenBank/DDBJ databases">
        <title>A chromosomal-level reference genome of Carpinus fangiana (Coryloideae, Betulaceae).</title>
        <authorList>
            <person name="Yang X."/>
            <person name="Wang Z."/>
            <person name="Zhang L."/>
            <person name="Hao G."/>
            <person name="Liu J."/>
            <person name="Yang Y."/>
        </authorList>
    </citation>
    <scope>NUCLEOTIDE SEQUENCE [LARGE SCALE GENOMIC DNA]</scope>
    <source>
        <strain evidence="10">Cfa_2016G</strain>
        <tissue evidence="10">Leaf</tissue>
    </source>
</reference>
<comment type="catalytic activity">
    <reaction evidence="6">
        <text>ATP + H2O = ADP + phosphate + H(+)</text>
        <dbReference type="Rhea" id="RHEA:13065"/>
        <dbReference type="ChEBI" id="CHEBI:15377"/>
        <dbReference type="ChEBI" id="CHEBI:15378"/>
        <dbReference type="ChEBI" id="CHEBI:30616"/>
        <dbReference type="ChEBI" id="CHEBI:43474"/>
        <dbReference type="ChEBI" id="CHEBI:456216"/>
        <dbReference type="EC" id="3.6.4.13"/>
    </reaction>
</comment>
<dbReference type="Pfam" id="PF07717">
    <property type="entry name" value="OB_NTP_bind"/>
    <property type="match status" value="1"/>
</dbReference>
<comment type="caution">
    <text evidence="10">The sequence shown here is derived from an EMBL/GenBank/DDBJ whole genome shotgun (WGS) entry which is preliminary data.</text>
</comment>
<dbReference type="GO" id="GO:0045943">
    <property type="term" value="P:positive regulation of transcription by RNA polymerase I"/>
    <property type="evidence" value="ECO:0007669"/>
    <property type="project" value="TreeGrafter"/>
</dbReference>
<dbReference type="PROSITE" id="PS00690">
    <property type="entry name" value="DEAH_ATP_HELICASE"/>
    <property type="match status" value="1"/>
</dbReference>
<dbReference type="Pfam" id="PF21010">
    <property type="entry name" value="HA2_C"/>
    <property type="match status" value="1"/>
</dbReference>
<feature type="domain" description="Helicase C-terminal" evidence="9">
    <location>
        <begin position="350"/>
        <end position="523"/>
    </location>
</feature>
<dbReference type="EMBL" id="VIBQ01000083">
    <property type="protein sequence ID" value="KAB8664826.1"/>
    <property type="molecule type" value="Genomic_DNA"/>
</dbReference>
<dbReference type="GO" id="GO:0016887">
    <property type="term" value="F:ATP hydrolysis activity"/>
    <property type="evidence" value="ECO:0007669"/>
    <property type="project" value="InterPro"/>
</dbReference>
<dbReference type="PANTHER" id="PTHR18934:SF118">
    <property type="entry name" value="ATP-DEPENDENT RNA HELICASE DHX33"/>
    <property type="match status" value="1"/>
</dbReference>
<dbReference type="SMART" id="SM00847">
    <property type="entry name" value="HA2"/>
    <property type="match status" value="1"/>
</dbReference>
<evidence type="ECO:0000256" key="1">
    <source>
        <dbReference type="ARBA" id="ARBA00012552"/>
    </source>
</evidence>
<evidence type="ECO:0000256" key="6">
    <source>
        <dbReference type="ARBA" id="ARBA00047984"/>
    </source>
</evidence>
<dbReference type="InterPro" id="IPR049945">
    <property type="entry name" value="AAA_22"/>
</dbReference>
<name>A0A5N6L3F0_9ROSI</name>
<dbReference type="GO" id="GO:0003724">
    <property type="term" value="F:RNA helicase activity"/>
    <property type="evidence" value="ECO:0007669"/>
    <property type="project" value="UniProtKB-EC"/>
</dbReference>
<dbReference type="InterPro" id="IPR014001">
    <property type="entry name" value="Helicase_ATP-bd"/>
</dbReference>
<keyword evidence="4" id="KW-0347">Helicase</keyword>
<dbReference type="SUPFAM" id="SSF52540">
    <property type="entry name" value="P-loop containing nucleoside triphosphate hydrolases"/>
    <property type="match status" value="1"/>
</dbReference>
<dbReference type="GO" id="GO:0003725">
    <property type="term" value="F:double-stranded RNA binding"/>
    <property type="evidence" value="ECO:0007669"/>
    <property type="project" value="TreeGrafter"/>
</dbReference>
<dbReference type="PROSITE" id="PS51192">
    <property type="entry name" value="HELICASE_ATP_BIND_1"/>
    <property type="match status" value="1"/>
</dbReference>
<evidence type="ECO:0000256" key="7">
    <source>
        <dbReference type="SAM" id="MobiDB-lite"/>
    </source>
</evidence>
<evidence type="ECO:0000256" key="2">
    <source>
        <dbReference type="ARBA" id="ARBA00022741"/>
    </source>
</evidence>
<keyword evidence="5" id="KW-0067">ATP-binding</keyword>
<gene>
    <name evidence="10" type="ORF">FH972_026250</name>
</gene>
<dbReference type="SMART" id="SM00487">
    <property type="entry name" value="DEXDc"/>
    <property type="match status" value="1"/>
</dbReference>
<dbReference type="Gene3D" id="3.40.50.300">
    <property type="entry name" value="P-loop containing nucleotide triphosphate hydrolases"/>
    <property type="match status" value="2"/>
</dbReference>
<feature type="domain" description="Helicase ATP-binding" evidence="8">
    <location>
        <begin position="100"/>
        <end position="272"/>
    </location>
</feature>
<dbReference type="InterPro" id="IPR007502">
    <property type="entry name" value="Helicase-assoc_dom"/>
</dbReference>
<evidence type="ECO:0000313" key="10">
    <source>
        <dbReference type="EMBL" id="KAB8664826.1"/>
    </source>
</evidence>
<feature type="compositionally biased region" description="Polar residues" evidence="7">
    <location>
        <begin position="58"/>
        <end position="68"/>
    </location>
</feature>
<dbReference type="InterPro" id="IPR002464">
    <property type="entry name" value="DNA/RNA_helicase_DEAH_CS"/>
</dbReference>
<dbReference type="Gene3D" id="1.20.120.1080">
    <property type="match status" value="1"/>
</dbReference>
<accession>A0A5N6L3F0</accession>
<organism evidence="10 11">
    <name type="scientific">Carpinus fangiana</name>
    <dbReference type="NCBI Taxonomy" id="176857"/>
    <lineage>
        <taxon>Eukaryota</taxon>
        <taxon>Viridiplantae</taxon>
        <taxon>Streptophyta</taxon>
        <taxon>Embryophyta</taxon>
        <taxon>Tracheophyta</taxon>
        <taxon>Spermatophyta</taxon>
        <taxon>Magnoliopsida</taxon>
        <taxon>eudicotyledons</taxon>
        <taxon>Gunneridae</taxon>
        <taxon>Pentapetalae</taxon>
        <taxon>rosids</taxon>
        <taxon>fabids</taxon>
        <taxon>Fagales</taxon>
        <taxon>Betulaceae</taxon>
        <taxon>Carpinus</taxon>
    </lineage>
</organism>
<feature type="compositionally biased region" description="Low complexity" evidence="7">
    <location>
        <begin position="274"/>
        <end position="288"/>
    </location>
</feature>
<dbReference type="CDD" id="cd18791">
    <property type="entry name" value="SF2_C_RHA"/>
    <property type="match status" value="1"/>
</dbReference>
<dbReference type="InterPro" id="IPR027417">
    <property type="entry name" value="P-loop_NTPase"/>
</dbReference>
<dbReference type="OrthoDB" id="10253254at2759"/>
<dbReference type="InterPro" id="IPR001650">
    <property type="entry name" value="Helicase_C-like"/>
</dbReference>
<feature type="region of interest" description="Disordered" evidence="7">
    <location>
        <begin position="265"/>
        <end position="294"/>
    </location>
</feature>
<sequence>MVPHRMGGQHGRNKSGGFAGQKRKRNSFGEQKGHQQRSPSTSGKHMDASSWAGKARSKSNNLATSTGSAEKEPPKMNEQDLALRKSLSKLPIYSHTSEIRRALHEKDILLLVGETGSGKSTQVPQYLASEAWCTRCIAITQPRRVAAISLARRVAQELCGPPLGHPKCKVGYSVRFDQKVGPSCKIKFLTEGMLLQELLADPLLTQYSAIIVDEVHERSINVDLVLGFVKRMIEKGSKRKGAGKLKSVIMSATADVEALRNFFEPGKAEDGGESESSWSGLSTTSSEENTAVAKRRREHEIITARLTAVERENRKFANQSLCYIEGRQYPVEVNYLPEATQDFQEATLKTIFQIHYKEPLPGDILVFLTGQDTVEAVEALVNEYAAVMEPGLPKILALPLFAALPQTAQQAVFERTPAGHRKVVIATNIAETSVTIPGVRYVVDCGLAKVKEFRTQLGLDSLLVKPISKSSAVQRTGRAGREAPGKAYRLYTEQDYSKLDGATTPEILRCNLAAALLTMKARGIDDVVNFPFLTPPKIDALRKALMQLHRLRALGDDGTISETGKRMAQLPILPGLARVLIGAAQPDLQCVLPVIDIIACLSVDNIFLSITTEEKRDEAESARRELLRREGDHLTLLAAVQAYVAAADRKQWAKAHFVSHRAMSNVMNVRKQLQEQCKRYGLISKEIDVEGAGSEMSPERGVHVLQSFLLGFAANTARLMPDGSYRTMEGNQTVAIHPSSVLFGRKVEAILYNELRATSLPACCAAWKSTSAEALARSTPASARKQLCDAAKRAARAGYASTSSRRRAGVFQPWTQTAHGHG</sequence>
<evidence type="ECO:0000313" key="11">
    <source>
        <dbReference type="Proteomes" id="UP000327013"/>
    </source>
</evidence>
<evidence type="ECO:0000256" key="5">
    <source>
        <dbReference type="ARBA" id="ARBA00022840"/>
    </source>
</evidence>
<dbReference type="FunFam" id="3.40.50.300:FF:000145">
    <property type="entry name" value="probable ATP-dependent RNA helicase DHX40"/>
    <property type="match status" value="1"/>
</dbReference>
<evidence type="ECO:0000256" key="3">
    <source>
        <dbReference type="ARBA" id="ARBA00022801"/>
    </source>
</evidence>
<dbReference type="Pfam" id="PF04408">
    <property type="entry name" value="WHD_HA2"/>
    <property type="match status" value="1"/>
</dbReference>
<dbReference type="InterPro" id="IPR011709">
    <property type="entry name" value="DEAD-box_helicase_OB_fold"/>
</dbReference>
<dbReference type="EC" id="3.6.4.13" evidence="1"/>
<feature type="compositionally biased region" description="Basic and acidic residues" evidence="7">
    <location>
        <begin position="69"/>
        <end position="78"/>
    </location>
</feature>
<dbReference type="Pfam" id="PF13401">
    <property type="entry name" value="AAA_22"/>
    <property type="match status" value="1"/>
</dbReference>
<evidence type="ECO:0000259" key="9">
    <source>
        <dbReference type="PROSITE" id="PS51194"/>
    </source>
</evidence>
<evidence type="ECO:0000256" key="4">
    <source>
        <dbReference type="ARBA" id="ARBA00022806"/>
    </source>
</evidence>
<dbReference type="Pfam" id="PF00271">
    <property type="entry name" value="Helicase_C"/>
    <property type="match status" value="1"/>
</dbReference>
<protein>
    <recommendedName>
        <fullName evidence="1">RNA helicase</fullName>
        <ecNumber evidence="1">3.6.4.13</ecNumber>
    </recommendedName>
</protein>
<dbReference type="PANTHER" id="PTHR18934">
    <property type="entry name" value="ATP-DEPENDENT RNA HELICASE"/>
    <property type="match status" value="1"/>
</dbReference>
<dbReference type="GO" id="GO:0005730">
    <property type="term" value="C:nucleolus"/>
    <property type="evidence" value="ECO:0007669"/>
    <property type="project" value="TreeGrafter"/>
</dbReference>
<keyword evidence="2" id="KW-0547">Nucleotide-binding</keyword>
<dbReference type="SMART" id="SM00490">
    <property type="entry name" value="HELICc"/>
    <property type="match status" value="1"/>
</dbReference>
<proteinExistence type="predicted"/>
<dbReference type="InterPro" id="IPR048333">
    <property type="entry name" value="HA2_WH"/>
</dbReference>
<dbReference type="AlphaFoldDB" id="A0A5N6L3F0"/>
<keyword evidence="11" id="KW-1185">Reference proteome</keyword>
<dbReference type="GO" id="GO:0005524">
    <property type="term" value="F:ATP binding"/>
    <property type="evidence" value="ECO:0007669"/>
    <property type="project" value="UniProtKB-KW"/>
</dbReference>
<keyword evidence="3" id="KW-0378">Hydrolase</keyword>